<reference evidence="1 2" key="1">
    <citation type="journal article" date="2015" name="Genome Announc.">
        <title>Draft Genome Sequence of Clostridium tyrobutyricum Strain DIVETGP, Isolated from Cow's Milk for Grana Padano Production.</title>
        <authorList>
            <person name="Soggiu A."/>
            <person name="Piras C."/>
            <person name="Gaiarsa S."/>
            <person name="Sassera D."/>
            <person name="Roncada P."/>
            <person name="Bendixen E."/>
            <person name="Brasca M."/>
            <person name="Bonizzi L."/>
        </authorList>
    </citation>
    <scope>NUCLEOTIDE SEQUENCE [LARGE SCALE GENOMIC DNA]</scope>
    <source>
        <strain evidence="1 2">DIVETGP</strain>
    </source>
</reference>
<evidence type="ECO:0000313" key="2">
    <source>
        <dbReference type="Proteomes" id="UP000019482"/>
    </source>
</evidence>
<dbReference type="GeneID" id="56700223"/>
<dbReference type="Proteomes" id="UP000019482">
    <property type="component" value="Unassembled WGS sequence"/>
</dbReference>
<comment type="caution">
    <text evidence="1">The sequence shown here is derived from an EMBL/GenBank/DDBJ whole genome shotgun (WGS) entry which is preliminary data.</text>
</comment>
<dbReference type="EMBL" id="CBXI010000036">
    <property type="protein sequence ID" value="CDL91899.1"/>
    <property type="molecule type" value="Genomic_DNA"/>
</dbReference>
<dbReference type="RefSeq" id="WP_017750851.1">
    <property type="nucleotide sequence ID" value="NZ_CBXI010000036.1"/>
</dbReference>
<gene>
    <name evidence="1" type="ORF">CTDIVETGP_1969</name>
</gene>
<keyword evidence="2" id="KW-1185">Reference proteome</keyword>
<sequence>MGDTYVILIKLMERASLLVICLFIITRIQGFRNVFLEDNYNQKVKI</sequence>
<name>W6N8U9_CLOTY</name>
<accession>W6N8U9</accession>
<dbReference type="AlphaFoldDB" id="W6N8U9"/>
<protein>
    <submittedName>
        <fullName evidence="1">Uncharacterized protein</fullName>
    </submittedName>
</protein>
<evidence type="ECO:0000313" key="1">
    <source>
        <dbReference type="EMBL" id="CDL91899.1"/>
    </source>
</evidence>
<organism evidence="1 2">
    <name type="scientific">Clostridium tyrobutyricum DIVETGP</name>
    <dbReference type="NCBI Taxonomy" id="1408889"/>
    <lineage>
        <taxon>Bacteria</taxon>
        <taxon>Bacillati</taxon>
        <taxon>Bacillota</taxon>
        <taxon>Clostridia</taxon>
        <taxon>Eubacteriales</taxon>
        <taxon>Clostridiaceae</taxon>
        <taxon>Clostridium</taxon>
    </lineage>
</organism>
<proteinExistence type="predicted"/>